<keyword evidence="5" id="KW-0804">Transcription</keyword>
<dbReference type="PANTHER" id="PTHR48111">
    <property type="entry name" value="REGULATOR OF RPOS"/>
    <property type="match status" value="1"/>
</dbReference>
<dbReference type="SMART" id="SM00448">
    <property type="entry name" value="REC"/>
    <property type="match status" value="1"/>
</dbReference>
<dbReference type="Pfam" id="PF00072">
    <property type="entry name" value="Response_reg"/>
    <property type="match status" value="1"/>
</dbReference>
<name>A0ABV8RU52_9SPHN</name>
<dbReference type="InterPro" id="IPR001789">
    <property type="entry name" value="Sig_transdc_resp-reg_receiver"/>
</dbReference>
<comment type="caution">
    <text evidence="8">The sequence shown here is derived from an EMBL/GenBank/DDBJ whole genome shotgun (WGS) entry which is preliminary data.</text>
</comment>
<dbReference type="RefSeq" id="WP_379539251.1">
    <property type="nucleotide sequence ID" value="NZ_JBHSDR010000006.1"/>
</dbReference>
<feature type="domain" description="Response regulatory" evidence="7">
    <location>
        <begin position="3"/>
        <end position="119"/>
    </location>
</feature>
<protein>
    <submittedName>
        <fullName evidence="8">Response regulator transcription factor</fullName>
    </submittedName>
</protein>
<keyword evidence="3" id="KW-0805">Transcription regulation</keyword>
<evidence type="ECO:0000256" key="3">
    <source>
        <dbReference type="ARBA" id="ARBA00023015"/>
    </source>
</evidence>
<evidence type="ECO:0000313" key="9">
    <source>
        <dbReference type="Proteomes" id="UP001595828"/>
    </source>
</evidence>
<keyword evidence="4" id="KW-0238">DNA-binding</keyword>
<proteinExistence type="predicted"/>
<evidence type="ECO:0000256" key="4">
    <source>
        <dbReference type="ARBA" id="ARBA00023125"/>
    </source>
</evidence>
<organism evidence="8 9">
    <name type="scientific">Novosphingobium tardum</name>
    <dbReference type="NCBI Taxonomy" id="1538021"/>
    <lineage>
        <taxon>Bacteria</taxon>
        <taxon>Pseudomonadati</taxon>
        <taxon>Pseudomonadota</taxon>
        <taxon>Alphaproteobacteria</taxon>
        <taxon>Sphingomonadales</taxon>
        <taxon>Sphingomonadaceae</taxon>
        <taxon>Novosphingobium</taxon>
    </lineage>
</organism>
<evidence type="ECO:0000313" key="8">
    <source>
        <dbReference type="EMBL" id="MFC4295786.1"/>
    </source>
</evidence>
<dbReference type="Gene3D" id="3.40.50.2300">
    <property type="match status" value="1"/>
</dbReference>
<dbReference type="PROSITE" id="PS50110">
    <property type="entry name" value="RESPONSE_REGULATORY"/>
    <property type="match status" value="1"/>
</dbReference>
<keyword evidence="1 6" id="KW-0597">Phosphoprotein</keyword>
<evidence type="ECO:0000256" key="6">
    <source>
        <dbReference type="PROSITE-ProRule" id="PRU00169"/>
    </source>
</evidence>
<dbReference type="PANTHER" id="PTHR48111:SF1">
    <property type="entry name" value="TWO-COMPONENT RESPONSE REGULATOR ORR33"/>
    <property type="match status" value="1"/>
</dbReference>
<accession>A0ABV8RU52</accession>
<evidence type="ECO:0000256" key="2">
    <source>
        <dbReference type="ARBA" id="ARBA00023012"/>
    </source>
</evidence>
<evidence type="ECO:0000259" key="7">
    <source>
        <dbReference type="PROSITE" id="PS50110"/>
    </source>
</evidence>
<reference evidence="9" key="1">
    <citation type="journal article" date="2019" name="Int. J. Syst. Evol. Microbiol.">
        <title>The Global Catalogue of Microorganisms (GCM) 10K type strain sequencing project: providing services to taxonomists for standard genome sequencing and annotation.</title>
        <authorList>
            <consortium name="The Broad Institute Genomics Platform"/>
            <consortium name="The Broad Institute Genome Sequencing Center for Infectious Disease"/>
            <person name="Wu L."/>
            <person name="Ma J."/>
        </authorList>
    </citation>
    <scope>NUCLEOTIDE SEQUENCE [LARGE SCALE GENOMIC DNA]</scope>
    <source>
        <strain evidence="9">CGMCC 1.12989</strain>
    </source>
</reference>
<sequence length="137" mass="14597">MPRILAADDDDLLRELVRLRLCAAGHQVYSFPDGATALAAVPDVAPDCIVLDMTLAEMSGLAVLSALKADQDFAHVPVIMLTDRKGQDDVLAALRAGAADYLVKPFFPDELSLRIASVLQREGIGAQAWPRGRSAAA</sequence>
<dbReference type="Proteomes" id="UP001595828">
    <property type="component" value="Unassembled WGS sequence"/>
</dbReference>
<dbReference type="InterPro" id="IPR011006">
    <property type="entry name" value="CheY-like_superfamily"/>
</dbReference>
<keyword evidence="9" id="KW-1185">Reference proteome</keyword>
<dbReference type="SUPFAM" id="SSF52172">
    <property type="entry name" value="CheY-like"/>
    <property type="match status" value="1"/>
</dbReference>
<feature type="modified residue" description="4-aspartylphosphate" evidence="6">
    <location>
        <position position="52"/>
    </location>
</feature>
<evidence type="ECO:0000256" key="5">
    <source>
        <dbReference type="ARBA" id="ARBA00023163"/>
    </source>
</evidence>
<dbReference type="EMBL" id="JBHSDR010000006">
    <property type="protein sequence ID" value="MFC4295786.1"/>
    <property type="molecule type" value="Genomic_DNA"/>
</dbReference>
<dbReference type="InterPro" id="IPR039420">
    <property type="entry name" value="WalR-like"/>
</dbReference>
<gene>
    <name evidence="8" type="ORF">ACFO0A_12040</name>
</gene>
<keyword evidence="2" id="KW-0902">Two-component regulatory system</keyword>
<evidence type="ECO:0000256" key="1">
    <source>
        <dbReference type="ARBA" id="ARBA00022553"/>
    </source>
</evidence>